<protein>
    <recommendedName>
        <fullName evidence="1">Reverse transcriptase Ty1/copia-type domain-containing protein</fullName>
    </recommendedName>
</protein>
<reference evidence="2 3" key="1">
    <citation type="submission" date="2024-01" db="EMBL/GenBank/DDBJ databases">
        <title>The complete chloroplast genome sequence of Lithospermum erythrorhizon: insights into the phylogenetic relationship among Boraginaceae species and the maternal lineages of purple gromwells.</title>
        <authorList>
            <person name="Okada T."/>
            <person name="Watanabe K."/>
        </authorList>
    </citation>
    <scope>NUCLEOTIDE SEQUENCE [LARGE SCALE GENOMIC DNA]</scope>
</reference>
<accession>A0AAV3QPM0</accession>
<organism evidence="2 3">
    <name type="scientific">Lithospermum erythrorhizon</name>
    <name type="common">Purple gromwell</name>
    <name type="synonym">Lithospermum officinale var. erythrorhizon</name>
    <dbReference type="NCBI Taxonomy" id="34254"/>
    <lineage>
        <taxon>Eukaryota</taxon>
        <taxon>Viridiplantae</taxon>
        <taxon>Streptophyta</taxon>
        <taxon>Embryophyta</taxon>
        <taxon>Tracheophyta</taxon>
        <taxon>Spermatophyta</taxon>
        <taxon>Magnoliopsida</taxon>
        <taxon>eudicotyledons</taxon>
        <taxon>Gunneridae</taxon>
        <taxon>Pentapetalae</taxon>
        <taxon>asterids</taxon>
        <taxon>lamiids</taxon>
        <taxon>Boraginales</taxon>
        <taxon>Boraginaceae</taxon>
        <taxon>Boraginoideae</taxon>
        <taxon>Lithospermeae</taxon>
        <taxon>Lithospermum</taxon>
    </lineage>
</organism>
<keyword evidence="3" id="KW-1185">Reference proteome</keyword>
<dbReference type="Pfam" id="PF07727">
    <property type="entry name" value="RVT_2"/>
    <property type="match status" value="1"/>
</dbReference>
<feature type="domain" description="Reverse transcriptase Ty1/copia-type" evidence="1">
    <location>
        <begin position="1"/>
        <end position="50"/>
    </location>
</feature>
<dbReference type="AlphaFoldDB" id="A0AAV3QPM0"/>
<dbReference type="Proteomes" id="UP001454036">
    <property type="component" value="Unassembled WGS sequence"/>
</dbReference>
<name>A0AAV3QPM0_LITER</name>
<proteinExistence type="predicted"/>
<evidence type="ECO:0000313" key="2">
    <source>
        <dbReference type="EMBL" id="GAA0165161.1"/>
    </source>
</evidence>
<dbReference type="CDD" id="cd09272">
    <property type="entry name" value="RNase_HI_RT_Ty1"/>
    <property type="match status" value="1"/>
</dbReference>
<sequence>MTDMGMMRYFLGLEVLQTRDGIFISQKKFACDILKKFRMMNSKPVTTPIVERMKLSRDEQEKNVNVTAYKSFIGSLRRSKHIDIKYHKIQELVAEKEINVEHCSSESQVANIFTKPLKMETFFRLKKFIAMINVVDLV</sequence>
<gene>
    <name evidence="2" type="ORF">LIER_20633</name>
</gene>
<evidence type="ECO:0000313" key="3">
    <source>
        <dbReference type="Proteomes" id="UP001454036"/>
    </source>
</evidence>
<evidence type="ECO:0000259" key="1">
    <source>
        <dbReference type="Pfam" id="PF07727"/>
    </source>
</evidence>
<dbReference type="EMBL" id="BAABME010005272">
    <property type="protein sequence ID" value="GAA0165161.1"/>
    <property type="molecule type" value="Genomic_DNA"/>
</dbReference>
<dbReference type="InterPro" id="IPR013103">
    <property type="entry name" value="RVT_2"/>
</dbReference>
<comment type="caution">
    <text evidence="2">The sequence shown here is derived from an EMBL/GenBank/DDBJ whole genome shotgun (WGS) entry which is preliminary data.</text>
</comment>